<evidence type="ECO:0008006" key="7">
    <source>
        <dbReference type="Google" id="ProtNLM"/>
    </source>
</evidence>
<name>A0A8C4R7G6_EPTBU</name>
<dbReference type="PROSITE" id="PS51059">
    <property type="entry name" value="PARP_CATALYTIC"/>
    <property type="match status" value="1"/>
</dbReference>
<feature type="domain" description="PARP catalytic" evidence="4">
    <location>
        <begin position="262"/>
        <end position="451"/>
    </location>
</feature>
<dbReference type="AlphaFoldDB" id="A0A8C4R7G6"/>
<dbReference type="InterPro" id="IPR000571">
    <property type="entry name" value="Znf_CCCH"/>
</dbReference>
<evidence type="ECO:0000256" key="1">
    <source>
        <dbReference type="ARBA" id="ARBA00024347"/>
    </source>
</evidence>
<dbReference type="PANTHER" id="PTHR45740:SF6">
    <property type="entry name" value="PROTEIN MONO-ADP-RIBOSYLTRANSFERASE PARP12"/>
    <property type="match status" value="1"/>
</dbReference>
<sequence length="451" mass="52097">IKDINNKNKLNDQCKYYVFAHNQINNVVSEVDVHYFFFSCGPQICSHYNTGDGSYGNCKYQSKCTKLHVCRHYILEDCLYHNSCKRSHDFLAPNIKKLLRSKGFGDHVMTDLLGKLRKAAHLQDAMRADAATGMFSSFSCCANATAFYTHPFFCHVNFITFLAFILAYHSLILIREGTKCHIGEECKVDFLNMKLGGHLVRRFSTASSISKPGHFILTTKWCWYWKVQDGCWREYVLEVKYHMASGHTTKTKRDVRRRPQFVSAQKKNELLKRYASCFIHSLFPDICERGFAWLTAVVEKCFTLDGMLCDFSKRERMMRRNGGKEVMELQLFHGTNPELVPAICQQNFDWRICGSNGTLYGRGSYFARNSDYSNKYSRLDPQRKSRIMFVARVLAGTFVRGHSSFLRPPAKTPSSIELHDSCVDNELNPTIFVVFEKDQVYPEYVIEYTST</sequence>
<dbReference type="Proteomes" id="UP000694388">
    <property type="component" value="Unplaced"/>
</dbReference>
<evidence type="ECO:0000259" key="4">
    <source>
        <dbReference type="PROSITE" id="PS51059"/>
    </source>
</evidence>
<keyword evidence="2" id="KW-0863">Zinc-finger</keyword>
<dbReference type="GO" id="GO:1990404">
    <property type="term" value="F:NAD+-protein mono-ADP-ribosyltransferase activity"/>
    <property type="evidence" value="ECO:0007669"/>
    <property type="project" value="TreeGrafter"/>
</dbReference>
<dbReference type="OMA" id="FPDICER"/>
<dbReference type="GeneTree" id="ENSGT00940000154649"/>
<comment type="similarity">
    <text evidence="1">Belongs to the ARTD/PARP family.</text>
</comment>
<evidence type="ECO:0000313" key="5">
    <source>
        <dbReference type="Ensembl" id="ENSEBUP00000026486.1"/>
    </source>
</evidence>
<dbReference type="SUPFAM" id="SSF56399">
    <property type="entry name" value="ADP-ribosylation"/>
    <property type="match status" value="1"/>
</dbReference>
<keyword evidence="6" id="KW-1185">Reference proteome</keyword>
<dbReference type="GO" id="GO:0008270">
    <property type="term" value="F:zinc ion binding"/>
    <property type="evidence" value="ECO:0007669"/>
    <property type="project" value="UniProtKB-KW"/>
</dbReference>
<accession>A0A8C4R7G6</accession>
<dbReference type="PANTHER" id="PTHR45740">
    <property type="entry name" value="POLY [ADP-RIBOSE] POLYMERASE"/>
    <property type="match status" value="1"/>
</dbReference>
<dbReference type="Ensembl" id="ENSEBUT00000027062.1">
    <property type="protein sequence ID" value="ENSEBUP00000026486.1"/>
    <property type="gene ID" value="ENSEBUG00000016305.1"/>
</dbReference>
<dbReference type="PROSITE" id="PS50103">
    <property type="entry name" value="ZF_C3H1"/>
    <property type="match status" value="1"/>
</dbReference>
<evidence type="ECO:0000259" key="3">
    <source>
        <dbReference type="PROSITE" id="PS50103"/>
    </source>
</evidence>
<dbReference type="GO" id="GO:0003950">
    <property type="term" value="F:NAD+ poly-ADP-ribosyltransferase activity"/>
    <property type="evidence" value="ECO:0007669"/>
    <property type="project" value="InterPro"/>
</dbReference>
<reference evidence="5" key="1">
    <citation type="submission" date="2025-08" db="UniProtKB">
        <authorList>
            <consortium name="Ensembl"/>
        </authorList>
    </citation>
    <scope>IDENTIFICATION</scope>
</reference>
<feature type="zinc finger region" description="C3H1-type" evidence="2">
    <location>
        <begin position="39"/>
        <end position="71"/>
    </location>
</feature>
<organism evidence="5 6">
    <name type="scientific">Eptatretus burgeri</name>
    <name type="common">Inshore hagfish</name>
    <dbReference type="NCBI Taxonomy" id="7764"/>
    <lineage>
        <taxon>Eukaryota</taxon>
        <taxon>Metazoa</taxon>
        <taxon>Chordata</taxon>
        <taxon>Craniata</taxon>
        <taxon>Vertebrata</taxon>
        <taxon>Cyclostomata</taxon>
        <taxon>Myxini</taxon>
        <taxon>Myxiniformes</taxon>
        <taxon>Myxinidae</taxon>
        <taxon>Eptatretinae</taxon>
        <taxon>Eptatretus</taxon>
    </lineage>
</organism>
<keyword evidence="2" id="KW-0862">Zinc</keyword>
<reference evidence="5" key="2">
    <citation type="submission" date="2025-09" db="UniProtKB">
        <authorList>
            <consortium name="Ensembl"/>
        </authorList>
    </citation>
    <scope>IDENTIFICATION</scope>
</reference>
<dbReference type="CDD" id="cd01439">
    <property type="entry name" value="TCCD_inducible_PARP_like"/>
    <property type="match status" value="1"/>
</dbReference>
<feature type="domain" description="C3H1-type" evidence="3">
    <location>
        <begin position="39"/>
        <end position="71"/>
    </location>
</feature>
<dbReference type="GO" id="GO:0005634">
    <property type="term" value="C:nucleus"/>
    <property type="evidence" value="ECO:0007669"/>
    <property type="project" value="TreeGrafter"/>
</dbReference>
<dbReference type="Pfam" id="PF00644">
    <property type="entry name" value="PARP"/>
    <property type="match status" value="1"/>
</dbReference>
<dbReference type="InterPro" id="IPR012317">
    <property type="entry name" value="Poly(ADP-ribose)pol_cat_dom"/>
</dbReference>
<evidence type="ECO:0000256" key="2">
    <source>
        <dbReference type="PROSITE-ProRule" id="PRU00723"/>
    </source>
</evidence>
<dbReference type="Gene3D" id="3.90.228.10">
    <property type="match status" value="1"/>
</dbReference>
<keyword evidence="2" id="KW-0479">Metal-binding</keyword>
<proteinExistence type="inferred from homology"/>
<protein>
    <recommendedName>
        <fullName evidence="7">Poly [ADP-ribose] polymerase</fullName>
    </recommendedName>
</protein>
<dbReference type="InterPro" id="IPR051712">
    <property type="entry name" value="ARTD-AVP"/>
</dbReference>
<evidence type="ECO:0000313" key="6">
    <source>
        <dbReference type="Proteomes" id="UP000694388"/>
    </source>
</evidence>